<name>A0A6G9QQX4_9GAMM</name>
<dbReference type="Proteomes" id="UP000502608">
    <property type="component" value="Plasmid pPN3F2_2"/>
</dbReference>
<organism evidence="1 2">
    <name type="scientific">Shewanella aestuarii</name>
    <dbReference type="NCBI Taxonomy" id="1028752"/>
    <lineage>
        <taxon>Bacteria</taxon>
        <taxon>Pseudomonadati</taxon>
        <taxon>Pseudomonadota</taxon>
        <taxon>Gammaproteobacteria</taxon>
        <taxon>Alteromonadales</taxon>
        <taxon>Shewanellaceae</taxon>
        <taxon>Shewanella</taxon>
    </lineage>
</organism>
<dbReference type="RefSeq" id="WP_167680331.1">
    <property type="nucleotide sequence ID" value="NZ_CP050315.1"/>
</dbReference>
<proteinExistence type="predicted"/>
<evidence type="ECO:0000313" key="1">
    <source>
        <dbReference type="EMBL" id="QIR16503.1"/>
    </source>
</evidence>
<gene>
    <name evidence="1" type="ORF">HBH39_18680</name>
</gene>
<dbReference type="KEGG" id="saes:HBH39_18680"/>
<protein>
    <submittedName>
        <fullName evidence="1">Uncharacterized protein</fullName>
    </submittedName>
</protein>
<evidence type="ECO:0000313" key="2">
    <source>
        <dbReference type="Proteomes" id="UP000502608"/>
    </source>
</evidence>
<accession>A0A6G9QQX4</accession>
<dbReference type="EMBL" id="CP050315">
    <property type="protein sequence ID" value="QIR16503.1"/>
    <property type="molecule type" value="Genomic_DNA"/>
</dbReference>
<keyword evidence="1" id="KW-0614">Plasmid</keyword>
<keyword evidence="2" id="KW-1185">Reference proteome</keyword>
<geneLocation type="plasmid" evidence="1 2">
    <name>pPN3F2_2</name>
</geneLocation>
<sequence>MTSALSQFENAISKKKSSGVTISKLTFESIGTALNTVVNSSECNSVEDRAHLLKTIIDQSGILQRKLKDAGVELDDSAAMELICSIGDKTGVYDCEMMCKVYPIIDFITGHLNDEQDIERYSFTQKSQLQTITRLIPIISRTFSDYTNERNLFLSVLDAIERAITYLIKTCNLNCDLTDESNIYLNACTELYISTVKSFLEENNKKHLLQDDLKQIRTQYAKNIGLLILSLQSSRFMRDSQ</sequence>
<reference evidence="1 2" key="1">
    <citation type="submission" date="2020-03" db="EMBL/GenBank/DDBJ databases">
        <title>Complete genome sequence of Shewanella sp.</title>
        <authorList>
            <person name="Kim Y.-S."/>
            <person name="Kim S.-J."/>
            <person name="Jung H.-K."/>
            <person name="Kim K.-H."/>
        </authorList>
    </citation>
    <scope>NUCLEOTIDE SEQUENCE [LARGE SCALE GENOMIC DNA]</scope>
    <source>
        <strain evidence="1 2">PN3F2</strain>
        <plasmid evidence="1 2">pPN3F2_2</plasmid>
    </source>
</reference>
<dbReference type="AlphaFoldDB" id="A0A6G9QQX4"/>